<dbReference type="Proteomes" id="UP000314986">
    <property type="component" value="Unassembled WGS sequence"/>
</dbReference>
<gene>
    <name evidence="5" type="primary">ndufaf4</name>
</gene>
<feature type="compositionally biased region" description="Low complexity" evidence="4">
    <location>
        <begin position="32"/>
        <end position="54"/>
    </location>
</feature>
<dbReference type="OMA" id="IPDQKYK"/>
<reference evidence="6" key="3">
    <citation type="journal article" date="2014" name="Nature">
        <title>Elephant shark genome provides unique insights into gnathostome evolution.</title>
        <authorList>
            <consortium name="International Elephant Shark Genome Sequencing Consortium"/>
            <person name="Venkatesh B."/>
            <person name="Lee A.P."/>
            <person name="Ravi V."/>
            <person name="Maurya A.K."/>
            <person name="Lian M.M."/>
            <person name="Swann J.B."/>
            <person name="Ohta Y."/>
            <person name="Flajnik M.F."/>
            <person name="Sutoh Y."/>
            <person name="Kasahara M."/>
            <person name="Hoon S."/>
            <person name="Gangu V."/>
            <person name="Roy S.W."/>
            <person name="Irimia M."/>
            <person name="Korzh V."/>
            <person name="Kondrychyn I."/>
            <person name="Lim Z.W."/>
            <person name="Tay B.H."/>
            <person name="Tohari S."/>
            <person name="Kong K.W."/>
            <person name="Ho S."/>
            <person name="Lorente-Galdos B."/>
            <person name="Quilez J."/>
            <person name="Marques-Bonet T."/>
            <person name="Raney B.J."/>
            <person name="Ingham P.W."/>
            <person name="Tay A."/>
            <person name="Hillier L.W."/>
            <person name="Minx P."/>
            <person name="Boehm T."/>
            <person name="Wilson R.K."/>
            <person name="Brenner S."/>
            <person name="Warren W.C."/>
        </authorList>
    </citation>
    <scope>NUCLEOTIDE SEQUENCE [LARGE SCALE GENOMIC DNA]</scope>
</reference>
<dbReference type="OrthoDB" id="2434756at2759"/>
<reference evidence="6" key="2">
    <citation type="journal article" date="2007" name="PLoS Biol.">
        <title>Survey sequencing and comparative analysis of the elephant shark (Callorhinchus milii) genome.</title>
        <authorList>
            <person name="Venkatesh B."/>
            <person name="Kirkness E.F."/>
            <person name="Loh Y.H."/>
            <person name="Halpern A.L."/>
            <person name="Lee A.P."/>
            <person name="Johnson J."/>
            <person name="Dandona N."/>
            <person name="Viswanathan L.D."/>
            <person name="Tay A."/>
            <person name="Venter J.C."/>
            <person name="Strausberg R.L."/>
            <person name="Brenner S."/>
        </authorList>
    </citation>
    <scope>NUCLEOTIDE SEQUENCE [LARGE SCALE GENOMIC DNA]</scope>
</reference>
<proteinExistence type="inferred from homology"/>
<dbReference type="GO" id="GO:0032981">
    <property type="term" value="P:mitochondrial respiratory chain complex I assembly"/>
    <property type="evidence" value="ECO:0007669"/>
    <property type="project" value="InterPro"/>
</dbReference>
<dbReference type="PANTHER" id="PTHR13338">
    <property type="entry name" value="UPF0240 PROTEIN"/>
    <property type="match status" value="1"/>
</dbReference>
<dbReference type="InParanoid" id="A0A4W3J122"/>
<dbReference type="GeneID" id="103178286"/>
<evidence type="ECO:0000256" key="4">
    <source>
        <dbReference type="SAM" id="MobiDB-lite"/>
    </source>
</evidence>
<reference evidence="5" key="5">
    <citation type="submission" date="2025-09" db="UniProtKB">
        <authorList>
            <consortium name="Ensembl"/>
        </authorList>
    </citation>
    <scope>IDENTIFICATION</scope>
</reference>
<evidence type="ECO:0000313" key="5">
    <source>
        <dbReference type="Ensembl" id="ENSCMIP00000036664.1"/>
    </source>
</evidence>
<comment type="subunit">
    <text evidence="2">Binds calmodulin. Interacts with NDUFAF3.</text>
</comment>
<name>A0A4W3J122_CALMI</name>
<feature type="region of interest" description="Disordered" evidence="4">
    <location>
        <begin position="1"/>
        <end position="54"/>
    </location>
</feature>
<dbReference type="KEGG" id="cmk:103178286"/>
<keyword evidence="6" id="KW-1185">Reference proteome</keyword>
<evidence type="ECO:0000256" key="3">
    <source>
        <dbReference type="ARBA" id="ARBA00021777"/>
    </source>
</evidence>
<dbReference type="Pfam" id="PF06784">
    <property type="entry name" value="UPF0240"/>
    <property type="match status" value="1"/>
</dbReference>
<sequence>MGSRLTRALRNFNLESRAHGEISRPRPRAAPRHPASQRLAEQQQQQQRQSGARQVEIDELTRKNENLVSLLKNVYVDSKDTPVEKHPIAKRTKPQQEMRHSKVTLKRDPFAVTNIPKGKLSIVEVLTILNNHKLDPKTWTSDKIAEEYSLEPKDVEGLLEFFKVFEIKILPPEEKKERIGAR</sequence>
<dbReference type="GeneTree" id="ENSGT00390000001627"/>
<protein>
    <recommendedName>
        <fullName evidence="3">NADH dehydrogenase [ubiquinone] 1 alpha subcomplex assembly factor 4</fullName>
    </recommendedName>
</protein>
<dbReference type="STRING" id="7868.ENSCMIP00000036664"/>
<dbReference type="Ensembl" id="ENSCMIT00000037205.1">
    <property type="protein sequence ID" value="ENSCMIP00000036664.1"/>
    <property type="gene ID" value="ENSCMIG00000015492.1"/>
</dbReference>
<organism evidence="5 6">
    <name type="scientific">Callorhinchus milii</name>
    <name type="common">Ghost shark</name>
    <dbReference type="NCBI Taxonomy" id="7868"/>
    <lineage>
        <taxon>Eukaryota</taxon>
        <taxon>Metazoa</taxon>
        <taxon>Chordata</taxon>
        <taxon>Craniata</taxon>
        <taxon>Vertebrata</taxon>
        <taxon>Chondrichthyes</taxon>
        <taxon>Holocephali</taxon>
        <taxon>Chimaeriformes</taxon>
        <taxon>Callorhinchidae</taxon>
        <taxon>Callorhinchus</taxon>
    </lineage>
</organism>
<evidence type="ECO:0000256" key="2">
    <source>
        <dbReference type="ARBA" id="ARBA00011265"/>
    </source>
</evidence>
<reference evidence="5" key="4">
    <citation type="submission" date="2025-08" db="UniProtKB">
        <authorList>
            <consortium name="Ensembl"/>
        </authorList>
    </citation>
    <scope>IDENTIFICATION</scope>
</reference>
<reference evidence="6" key="1">
    <citation type="journal article" date="2006" name="Science">
        <title>Ancient noncoding elements conserved in the human genome.</title>
        <authorList>
            <person name="Venkatesh B."/>
            <person name="Kirkness E.F."/>
            <person name="Loh Y.H."/>
            <person name="Halpern A.L."/>
            <person name="Lee A.P."/>
            <person name="Johnson J."/>
            <person name="Dandona N."/>
            <person name="Viswanathan L.D."/>
            <person name="Tay A."/>
            <person name="Venter J.C."/>
            <person name="Strausberg R.L."/>
            <person name="Brenner S."/>
        </authorList>
    </citation>
    <scope>NUCLEOTIDE SEQUENCE [LARGE SCALE GENOMIC DNA]</scope>
</reference>
<comment type="similarity">
    <text evidence="1">Belongs to the NDUFAF4 family.</text>
</comment>
<dbReference type="InterPro" id="IPR009622">
    <property type="entry name" value="NDUFAF4"/>
</dbReference>
<accession>A0A4W3J122</accession>
<evidence type="ECO:0000313" key="6">
    <source>
        <dbReference type="Proteomes" id="UP000314986"/>
    </source>
</evidence>
<dbReference type="GO" id="GO:0005739">
    <property type="term" value="C:mitochondrion"/>
    <property type="evidence" value="ECO:0007669"/>
    <property type="project" value="TreeGrafter"/>
</dbReference>
<evidence type="ECO:0000256" key="1">
    <source>
        <dbReference type="ARBA" id="ARBA00010698"/>
    </source>
</evidence>
<dbReference type="FunCoup" id="A0A4W3J122">
    <property type="interactions" value="200"/>
</dbReference>
<dbReference type="PANTHER" id="PTHR13338:SF4">
    <property type="entry name" value="NADH DEHYDROGENASE [UBIQUINONE] 1 ALPHA SUBCOMPLEX ASSEMBLY FACTOR 4"/>
    <property type="match status" value="1"/>
</dbReference>
<dbReference type="CTD" id="29078"/>
<dbReference type="AlphaFoldDB" id="A0A4W3J122"/>